<dbReference type="AlphaFoldDB" id="A0A4Q1C945"/>
<dbReference type="EMBL" id="SDHX01000001">
    <property type="protein sequence ID" value="RXK55396.1"/>
    <property type="molecule type" value="Genomic_DNA"/>
</dbReference>
<name>A0A4Q1C945_9BACT</name>
<evidence type="ECO:0000313" key="2">
    <source>
        <dbReference type="Proteomes" id="UP000290218"/>
    </source>
</evidence>
<sequence>MKHALIVLVSVVGLFAALYLGAKVLDPDYDKERAEILRVAYSHSEITTRVGSVRTASFTTQKKEGLAVLARFFRDDWTRVRSQGATKGSARLFILGSKEGGFFVIHYTYTEKNGQFTLDSVDTSAFDSPQERRSLSRHSQLWAAAAALRG</sequence>
<protein>
    <submittedName>
        <fullName evidence="1">Uncharacterized protein</fullName>
    </submittedName>
</protein>
<keyword evidence="2" id="KW-1185">Reference proteome</keyword>
<organism evidence="1 2">
    <name type="scientific">Oleiharenicola lentus</name>
    <dbReference type="NCBI Taxonomy" id="2508720"/>
    <lineage>
        <taxon>Bacteria</taxon>
        <taxon>Pseudomonadati</taxon>
        <taxon>Verrucomicrobiota</taxon>
        <taxon>Opitutia</taxon>
        <taxon>Opitutales</taxon>
        <taxon>Opitutaceae</taxon>
        <taxon>Oleiharenicola</taxon>
    </lineage>
</organism>
<accession>A0A4Q1C945</accession>
<evidence type="ECO:0000313" key="1">
    <source>
        <dbReference type="EMBL" id="RXK55396.1"/>
    </source>
</evidence>
<dbReference type="RefSeq" id="WP_164976069.1">
    <property type="nucleotide sequence ID" value="NZ_SDHX01000001.1"/>
</dbReference>
<reference evidence="1 2" key="1">
    <citation type="submission" date="2019-01" db="EMBL/GenBank/DDBJ databases">
        <title>Lacunisphaera sp. strain TWA-58.</title>
        <authorList>
            <person name="Chen W.-M."/>
        </authorList>
    </citation>
    <scope>NUCLEOTIDE SEQUENCE [LARGE SCALE GENOMIC DNA]</scope>
    <source>
        <strain evidence="1 2">TWA-58</strain>
    </source>
</reference>
<proteinExistence type="predicted"/>
<comment type="caution">
    <text evidence="1">The sequence shown here is derived from an EMBL/GenBank/DDBJ whole genome shotgun (WGS) entry which is preliminary data.</text>
</comment>
<gene>
    <name evidence="1" type="ORF">ESB00_05720</name>
</gene>
<dbReference type="Proteomes" id="UP000290218">
    <property type="component" value="Unassembled WGS sequence"/>
</dbReference>